<keyword evidence="6 7" id="KW-0472">Membrane</keyword>
<dbReference type="PROSITE" id="PS50928">
    <property type="entry name" value="ABC_TM1"/>
    <property type="match status" value="1"/>
</dbReference>
<dbReference type="GO" id="GO:0005886">
    <property type="term" value="C:plasma membrane"/>
    <property type="evidence" value="ECO:0007669"/>
    <property type="project" value="UniProtKB-SubCell"/>
</dbReference>
<sequence length="329" mass="35068">MTGYLARRITSGALVLLGLSIIVFALFYLAPRDPAALACGKGCTPERLAEVHTAMGLDDPVPVQYAHFLRGVFVGRDYSSGPDVRHCGAPCLGYSFETDQPVSSMITERLPVSASLALGAEILALILGVGAGLLSGRGRFQFLRRAVNGFVLVGFAVPVFLWGLALLLLFCVRLQWLPFPSYVPLTDDPAQWAQNLILPWIALALIQSAGYARLTQAGVEGALAEDFVRTARAYGLSERRILRTRALRSALIPLTTLTAIDLAQMMTNAVLTETMFGLPGIGQLLVGAVTTIDLPVVVGVTLVAGGVVIIGNTVAEMLLAAVDPRVELR</sequence>
<proteinExistence type="inferred from homology"/>
<feature type="transmembrane region" description="Helical" evidence="7">
    <location>
        <begin position="12"/>
        <end position="30"/>
    </location>
</feature>
<feature type="transmembrane region" description="Helical" evidence="7">
    <location>
        <begin position="246"/>
        <end position="264"/>
    </location>
</feature>
<keyword evidence="4 7" id="KW-0812">Transmembrane</keyword>
<evidence type="ECO:0000313" key="10">
    <source>
        <dbReference type="Proteomes" id="UP000021053"/>
    </source>
</evidence>
<keyword evidence="10" id="KW-1185">Reference proteome</keyword>
<dbReference type="PATRIC" id="fig|927661.3.peg.3314"/>
<feature type="transmembrane region" description="Helical" evidence="7">
    <location>
        <begin position="112"/>
        <end position="134"/>
    </location>
</feature>
<protein>
    <submittedName>
        <fullName evidence="9">ABC-type dipeptide/oligopeptide/nickel transport system, permease component</fullName>
    </submittedName>
</protein>
<feature type="transmembrane region" description="Helical" evidence="7">
    <location>
        <begin position="284"/>
        <end position="310"/>
    </location>
</feature>
<organism evidence="9 10">
    <name type="scientific">Cryptosporangium arvum DSM 44712</name>
    <dbReference type="NCBI Taxonomy" id="927661"/>
    <lineage>
        <taxon>Bacteria</taxon>
        <taxon>Bacillati</taxon>
        <taxon>Actinomycetota</taxon>
        <taxon>Actinomycetes</taxon>
        <taxon>Cryptosporangiales</taxon>
        <taxon>Cryptosporangiaceae</taxon>
        <taxon>Cryptosporangium</taxon>
    </lineage>
</organism>
<dbReference type="CDD" id="cd06261">
    <property type="entry name" value="TM_PBP2"/>
    <property type="match status" value="1"/>
</dbReference>
<evidence type="ECO:0000256" key="4">
    <source>
        <dbReference type="ARBA" id="ARBA00022692"/>
    </source>
</evidence>
<dbReference type="Gene3D" id="1.10.3720.10">
    <property type="entry name" value="MetI-like"/>
    <property type="match status" value="1"/>
</dbReference>
<dbReference type="PANTHER" id="PTHR43163:SF9">
    <property type="entry name" value="ABC TRANSPORTER PERMEASE PROTEIN"/>
    <property type="match status" value="1"/>
</dbReference>
<dbReference type="SUPFAM" id="SSF161098">
    <property type="entry name" value="MetI-like"/>
    <property type="match status" value="1"/>
</dbReference>
<keyword evidence="3" id="KW-1003">Cell membrane</keyword>
<evidence type="ECO:0000256" key="3">
    <source>
        <dbReference type="ARBA" id="ARBA00022475"/>
    </source>
</evidence>
<dbReference type="InterPro" id="IPR035906">
    <property type="entry name" value="MetI-like_sf"/>
</dbReference>
<name>A0A010ZU30_9ACTN</name>
<evidence type="ECO:0000256" key="5">
    <source>
        <dbReference type="ARBA" id="ARBA00022989"/>
    </source>
</evidence>
<dbReference type="OrthoDB" id="9809425at2"/>
<keyword evidence="2 7" id="KW-0813">Transport</keyword>
<dbReference type="AlphaFoldDB" id="A0A010ZU30"/>
<gene>
    <name evidence="9" type="ORF">CryarDRAFT_3354</name>
</gene>
<comment type="similarity">
    <text evidence="7">Belongs to the binding-protein-dependent transport system permease family.</text>
</comment>
<comment type="caution">
    <text evidence="9">The sequence shown here is derived from an EMBL/GenBank/DDBJ whole genome shotgun (WGS) entry which is preliminary data.</text>
</comment>
<evidence type="ECO:0000256" key="7">
    <source>
        <dbReference type="RuleBase" id="RU363032"/>
    </source>
</evidence>
<dbReference type="GO" id="GO:0055085">
    <property type="term" value="P:transmembrane transport"/>
    <property type="evidence" value="ECO:0007669"/>
    <property type="project" value="InterPro"/>
</dbReference>
<evidence type="ECO:0000259" key="8">
    <source>
        <dbReference type="PROSITE" id="PS50928"/>
    </source>
</evidence>
<evidence type="ECO:0000256" key="2">
    <source>
        <dbReference type="ARBA" id="ARBA00022448"/>
    </source>
</evidence>
<feature type="transmembrane region" description="Helical" evidence="7">
    <location>
        <begin position="196"/>
        <end position="214"/>
    </location>
</feature>
<dbReference type="Pfam" id="PF19300">
    <property type="entry name" value="BPD_transp_1_N"/>
    <property type="match status" value="1"/>
</dbReference>
<dbReference type="RefSeq" id="WP_035851845.1">
    <property type="nucleotide sequence ID" value="NZ_KK073874.1"/>
</dbReference>
<feature type="transmembrane region" description="Helical" evidence="7">
    <location>
        <begin position="146"/>
        <end position="176"/>
    </location>
</feature>
<dbReference type="Proteomes" id="UP000021053">
    <property type="component" value="Unassembled WGS sequence"/>
</dbReference>
<accession>A0A010ZU30</accession>
<feature type="domain" description="ABC transmembrane type-1" evidence="8">
    <location>
        <begin position="110"/>
        <end position="319"/>
    </location>
</feature>
<comment type="subcellular location">
    <subcellularLocation>
        <location evidence="1 7">Cell membrane</location>
        <topology evidence="1 7">Multi-pass membrane protein</topology>
    </subcellularLocation>
</comment>
<reference evidence="9 10" key="1">
    <citation type="submission" date="2013-07" db="EMBL/GenBank/DDBJ databases">
        <authorList>
            <consortium name="DOE Joint Genome Institute"/>
            <person name="Eisen J."/>
            <person name="Huntemann M."/>
            <person name="Han J."/>
            <person name="Chen A."/>
            <person name="Kyrpides N."/>
            <person name="Mavromatis K."/>
            <person name="Markowitz V."/>
            <person name="Palaniappan K."/>
            <person name="Ivanova N."/>
            <person name="Schaumberg A."/>
            <person name="Pati A."/>
            <person name="Liolios K."/>
            <person name="Nordberg H.P."/>
            <person name="Cantor M.N."/>
            <person name="Hua S.X."/>
            <person name="Woyke T."/>
        </authorList>
    </citation>
    <scope>NUCLEOTIDE SEQUENCE [LARGE SCALE GENOMIC DNA]</scope>
    <source>
        <strain evidence="9 10">DSM 44712</strain>
    </source>
</reference>
<dbReference type="InterPro" id="IPR045621">
    <property type="entry name" value="BPD_transp_1_N"/>
</dbReference>
<dbReference type="InterPro" id="IPR000515">
    <property type="entry name" value="MetI-like"/>
</dbReference>
<dbReference type="HOGENOM" id="CLU_036879_0_0_11"/>
<dbReference type="EMBL" id="JFBT01000001">
    <property type="protein sequence ID" value="EXG82199.1"/>
    <property type="molecule type" value="Genomic_DNA"/>
</dbReference>
<evidence type="ECO:0000313" key="9">
    <source>
        <dbReference type="EMBL" id="EXG82199.1"/>
    </source>
</evidence>
<dbReference type="PANTHER" id="PTHR43163">
    <property type="entry name" value="DIPEPTIDE TRANSPORT SYSTEM PERMEASE PROTEIN DPPB-RELATED"/>
    <property type="match status" value="1"/>
</dbReference>
<keyword evidence="5 7" id="KW-1133">Transmembrane helix</keyword>
<evidence type="ECO:0000256" key="6">
    <source>
        <dbReference type="ARBA" id="ARBA00023136"/>
    </source>
</evidence>
<evidence type="ECO:0000256" key="1">
    <source>
        <dbReference type="ARBA" id="ARBA00004651"/>
    </source>
</evidence>
<dbReference type="Pfam" id="PF00528">
    <property type="entry name" value="BPD_transp_1"/>
    <property type="match status" value="1"/>
</dbReference>